<evidence type="ECO:0000313" key="2">
    <source>
        <dbReference type="Proteomes" id="UP001589830"/>
    </source>
</evidence>
<dbReference type="EMBL" id="JBHLTW010000037">
    <property type="protein sequence ID" value="MFC0596215.1"/>
    <property type="molecule type" value="Genomic_DNA"/>
</dbReference>
<accession>A0ABV6Q268</accession>
<keyword evidence="2" id="KW-1185">Reference proteome</keyword>
<dbReference type="RefSeq" id="WP_229906132.1">
    <property type="nucleotide sequence ID" value="NZ_BMPJ01000019.1"/>
</dbReference>
<name>A0ABV6Q268_9DEIN</name>
<gene>
    <name evidence="1" type="ORF">ACFFFP_08575</name>
</gene>
<organism evidence="1 2">
    <name type="scientific">Thermus composti</name>
    <dbReference type="NCBI Taxonomy" id="532059"/>
    <lineage>
        <taxon>Bacteria</taxon>
        <taxon>Thermotogati</taxon>
        <taxon>Deinococcota</taxon>
        <taxon>Deinococci</taxon>
        <taxon>Thermales</taxon>
        <taxon>Thermaceae</taxon>
        <taxon>Thermus</taxon>
    </lineage>
</organism>
<protein>
    <recommendedName>
        <fullName evidence="3">Rod shape-determining protein MreD</fullName>
    </recommendedName>
</protein>
<evidence type="ECO:0008006" key="3">
    <source>
        <dbReference type="Google" id="ProtNLM"/>
    </source>
</evidence>
<comment type="caution">
    <text evidence="1">The sequence shown here is derived from an EMBL/GenBank/DDBJ whole genome shotgun (WGS) entry which is preliminary data.</text>
</comment>
<evidence type="ECO:0000313" key="1">
    <source>
        <dbReference type="EMBL" id="MFC0596215.1"/>
    </source>
</evidence>
<dbReference type="Proteomes" id="UP001589830">
    <property type="component" value="Unassembled WGS sequence"/>
</dbReference>
<reference evidence="1 2" key="1">
    <citation type="submission" date="2024-09" db="EMBL/GenBank/DDBJ databases">
        <authorList>
            <person name="Sun Q."/>
            <person name="Mori K."/>
        </authorList>
    </citation>
    <scope>NUCLEOTIDE SEQUENCE [LARGE SCALE GENOMIC DNA]</scope>
    <source>
        <strain evidence="1 2">NCAIM B.02340</strain>
    </source>
</reference>
<sequence length="47" mass="4842">MRSFASGSFFLAALLPPWLAPWPLALSGLLPVPLFAFLGDALGPSAG</sequence>
<proteinExistence type="predicted"/>